<dbReference type="PANTHER" id="PTHR48082:SF2">
    <property type="entry name" value="ATP SYNTHASE SUBUNIT ALPHA, MITOCHONDRIAL"/>
    <property type="match status" value="1"/>
</dbReference>
<dbReference type="InterPro" id="IPR004100">
    <property type="entry name" value="ATPase_F1/V1/A1_a/bsu_N"/>
</dbReference>
<evidence type="ECO:0000256" key="9">
    <source>
        <dbReference type="ARBA" id="ARBA00023196"/>
    </source>
</evidence>
<dbReference type="NCBIfam" id="NF009884">
    <property type="entry name" value="PRK13343.1"/>
    <property type="match status" value="1"/>
</dbReference>
<dbReference type="GO" id="GO:0016887">
    <property type="term" value="F:ATP hydrolysis activity"/>
    <property type="evidence" value="ECO:0007669"/>
    <property type="project" value="EnsemblFungi"/>
</dbReference>
<name>H2AXP6_KAZAF</name>
<dbReference type="GO" id="GO:0005743">
    <property type="term" value="C:mitochondrial inner membrane"/>
    <property type="evidence" value="ECO:0007669"/>
    <property type="project" value="UniProtKB-SubCell"/>
</dbReference>
<evidence type="ECO:0000256" key="11">
    <source>
        <dbReference type="ARBA" id="ARBA00037296"/>
    </source>
</evidence>
<keyword evidence="10 13" id="KW-0066">ATP synthesis</keyword>
<dbReference type="SUPFAM" id="SSF47917">
    <property type="entry name" value="C-terminal domain of alpha and beta subunits of F1 ATP synthase"/>
    <property type="match status" value="1"/>
</dbReference>
<dbReference type="GO" id="GO:0043531">
    <property type="term" value="F:ADP binding"/>
    <property type="evidence" value="ECO:0007669"/>
    <property type="project" value="TreeGrafter"/>
</dbReference>
<evidence type="ECO:0000256" key="7">
    <source>
        <dbReference type="ARBA" id="ARBA00023065"/>
    </source>
</evidence>
<evidence type="ECO:0000313" key="18">
    <source>
        <dbReference type="Proteomes" id="UP000005220"/>
    </source>
</evidence>
<dbReference type="InterPro" id="IPR036121">
    <property type="entry name" value="ATPase_F1/V1/A1_a/bsu_N_sf"/>
</dbReference>
<dbReference type="GO" id="GO:0005524">
    <property type="term" value="F:ATP binding"/>
    <property type="evidence" value="ECO:0007669"/>
    <property type="project" value="UniProtKB-KW"/>
</dbReference>
<dbReference type="Gene3D" id="3.40.50.300">
    <property type="entry name" value="P-loop containing nucleotide triphosphate hydrolases"/>
    <property type="match status" value="1"/>
</dbReference>
<dbReference type="GeneID" id="13884637"/>
<evidence type="ECO:0000256" key="1">
    <source>
        <dbReference type="ARBA" id="ARBA00004273"/>
    </source>
</evidence>
<dbReference type="InterPro" id="IPR027417">
    <property type="entry name" value="P-loop_NTPase"/>
</dbReference>
<evidence type="ECO:0000259" key="14">
    <source>
        <dbReference type="Pfam" id="PF00006"/>
    </source>
</evidence>
<evidence type="ECO:0000256" key="13">
    <source>
        <dbReference type="RuleBase" id="RU003551"/>
    </source>
</evidence>
<keyword evidence="6 13" id="KW-0067">ATP-binding</keyword>
<dbReference type="PIRSF" id="PIRSF039088">
    <property type="entry name" value="F_ATPase_subunit_alpha"/>
    <property type="match status" value="1"/>
</dbReference>
<dbReference type="EMBL" id="HE650827">
    <property type="protein sequence ID" value="CCF59146.1"/>
    <property type="molecule type" value="Genomic_DNA"/>
</dbReference>
<keyword evidence="18" id="KW-1185">Reference proteome</keyword>
<dbReference type="HOGENOM" id="CLU_010091_2_1_1"/>
<dbReference type="InParanoid" id="H2AXP6"/>
<protein>
    <recommendedName>
        <fullName evidence="13">ATP synthase subunit alpha</fullName>
    </recommendedName>
</protein>
<dbReference type="KEGG" id="kaf:KAFR_0G01130"/>
<dbReference type="HAMAP" id="MF_01346">
    <property type="entry name" value="ATP_synth_alpha_bact"/>
    <property type="match status" value="1"/>
</dbReference>
<dbReference type="RefSeq" id="XP_003958281.1">
    <property type="nucleotide sequence ID" value="XM_003958232.1"/>
</dbReference>
<dbReference type="PANTHER" id="PTHR48082">
    <property type="entry name" value="ATP SYNTHASE SUBUNIT ALPHA, MITOCHONDRIAL"/>
    <property type="match status" value="1"/>
</dbReference>
<keyword evidence="5 12" id="KW-0375">Hydrogen ion transport</keyword>
<evidence type="ECO:0000259" key="16">
    <source>
        <dbReference type="Pfam" id="PF02874"/>
    </source>
</evidence>
<keyword evidence="3 12" id="KW-0813">Transport</keyword>
<dbReference type="NCBIfam" id="TIGR00962">
    <property type="entry name" value="atpA"/>
    <property type="match status" value="1"/>
</dbReference>
<feature type="domain" description="ATP synthase alpha subunit C-terminal" evidence="15">
    <location>
        <begin position="414"/>
        <end position="539"/>
    </location>
</feature>
<organism evidence="17 18">
    <name type="scientific">Kazachstania africana (strain ATCC 22294 / BCRC 22015 / CBS 2517 / CECT 1963 / NBRC 1671 / NRRL Y-8276)</name>
    <name type="common">Yeast</name>
    <name type="synonym">Kluyveromyces africanus</name>
    <dbReference type="NCBI Taxonomy" id="1071382"/>
    <lineage>
        <taxon>Eukaryota</taxon>
        <taxon>Fungi</taxon>
        <taxon>Dikarya</taxon>
        <taxon>Ascomycota</taxon>
        <taxon>Saccharomycotina</taxon>
        <taxon>Saccharomycetes</taxon>
        <taxon>Saccharomycetales</taxon>
        <taxon>Saccharomycetaceae</taxon>
        <taxon>Kazachstania</taxon>
    </lineage>
</organism>
<dbReference type="InterPro" id="IPR033732">
    <property type="entry name" value="ATP_synth_F1_a_nt-bd_dom"/>
</dbReference>
<dbReference type="Proteomes" id="UP000005220">
    <property type="component" value="Chromosome 7"/>
</dbReference>
<dbReference type="InterPro" id="IPR000793">
    <property type="entry name" value="ATP_synth_asu_C"/>
</dbReference>
<reference evidence="17 18" key="1">
    <citation type="journal article" date="2011" name="Proc. Natl. Acad. Sci. U.S.A.">
        <title>Evolutionary erosion of yeast sex chromosomes by mating-type switching accidents.</title>
        <authorList>
            <person name="Gordon J.L."/>
            <person name="Armisen D."/>
            <person name="Proux-Wera E."/>
            <person name="Oheigeartaigh S.S."/>
            <person name="Byrne K.P."/>
            <person name="Wolfe K.H."/>
        </authorList>
    </citation>
    <scope>NUCLEOTIDE SEQUENCE [LARGE SCALE GENOMIC DNA]</scope>
    <source>
        <strain evidence="18">ATCC 22294 / BCRC 22015 / CBS 2517 / CECT 1963 / NBRC 1671 / NRRL Y-8276</strain>
    </source>
</reference>
<dbReference type="Pfam" id="PF00006">
    <property type="entry name" value="ATP-synt_ab"/>
    <property type="match status" value="1"/>
</dbReference>
<dbReference type="OrthoDB" id="9805536at2759"/>
<dbReference type="FunCoup" id="H2AXP6">
    <property type="interactions" value="1196"/>
</dbReference>
<evidence type="ECO:0000259" key="15">
    <source>
        <dbReference type="Pfam" id="PF00306"/>
    </source>
</evidence>
<dbReference type="SUPFAM" id="SSF50615">
    <property type="entry name" value="N-terminal domain of alpha and beta subunits of F1 ATP synthase"/>
    <property type="match status" value="1"/>
</dbReference>
<proteinExistence type="inferred from homology"/>
<comment type="function">
    <text evidence="11">Mitochondrial membrane ATP synthase (F(1)F(0) ATP synthase or Complex V) produces ATP from ADP in the presence of a proton gradient across the membrane which is generated by electron transport complexes of the respiratory chain. F-type ATPases consist of two structural domains, F(1) - containing the extramembraneous catalytic core, and F(0) - containing the membrane proton channel, linked together by a central stalk and a peripheral stalk. During catalysis, ATP synthesis in the catalytic domain of F(1) is coupled via a rotary mechanism of the central stalk subunits to proton translocation. Subunits alpha and beta form the catalytic core in F(1). Rotation of the central stalk against the surrounding alpha(3)beta(3) subunits leads to hydrolysis of ATP in three separate catalytic sites on the beta subunits. Subunit alpha does not bear the catalytic high-affinity ATP-binding sites.</text>
</comment>
<evidence type="ECO:0000256" key="5">
    <source>
        <dbReference type="ARBA" id="ARBA00022781"/>
    </source>
</evidence>
<dbReference type="CDD" id="cd18116">
    <property type="entry name" value="ATP-synt_F1_alpha_N"/>
    <property type="match status" value="1"/>
</dbReference>
<keyword evidence="7 12" id="KW-0406">Ion transport</keyword>
<evidence type="ECO:0000256" key="6">
    <source>
        <dbReference type="ARBA" id="ARBA00022840"/>
    </source>
</evidence>
<feature type="domain" description="ATPase F1/V1/A1 complex alpha/beta subunit N-terminal" evidence="16">
    <location>
        <begin position="62"/>
        <end position="127"/>
    </location>
</feature>
<dbReference type="InterPro" id="IPR020003">
    <property type="entry name" value="ATPase_a/bsu_AS"/>
</dbReference>
<dbReference type="FunFam" id="2.40.30.20:FF:000001">
    <property type="entry name" value="ATP synthase subunit alpha"/>
    <property type="match status" value="1"/>
</dbReference>
<sequence>MLSRAIAIRSISKTLLRSSYPAWSSSLQRFASSQTAKAQPTEVSSILEERIKGISNKADLNETGRVLAVGDGIARVFGLNNIQAEELVEFSSGVKGMALNLEANQVGIVLFGSDRLVKEGEIVKRTGKIVDVPVGPALLGRVVDALGNPIDGKGPIKTSVRSRAQVKAPGILPRRSVFEPVQTGLKAVDALVPIGRGQRELIIGDRQTGKTAVALDTILNQKRWNDGKDESKKLYCVYVAVGQKRSTVAQLVQTLEQHDALKYSIIVAATASEAAPLQYLAPFTAASIGEWFRDNGKHALIVYDDLSKQAVAYRQLSLLLRRPPGREAYPGDVFYLHSRLLERAAKMSDKQGGGSLTALPIIETQGGDVSAYIPTNVISITDGQIFLETELFYKGIRPAINVGLSVSRVGSAAQVKALKQVAGSLKLFLAQYREVAAFAQFGSDLDASTKQTLVRGERLTQLLKQPQYAPLSAEEQVPLIYAGVNGYLDSIPLDKISEFETSFLAYLKSNHEDILSSIRDKGELPKNLLESLKSATESFVATF</sequence>
<dbReference type="GO" id="GO:0046933">
    <property type="term" value="F:proton-transporting ATP synthase activity, rotational mechanism"/>
    <property type="evidence" value="ECO:0007669"/>
    <property type="project" value="EnsemblFungi"/>
</dbReference>
<dbReference type="InterPro" id="IPR000194">
    <property type="entry name" value="ATPase_F1/V1/A1_a/bsu_nucl-bd"/>
</dbReference>
<dbReference type="Gene3D" id="2.40.30.20">
    <property type="match status" value="1"/>
</dbReference>
<evidence type="ECO:0000313" key="17">
    <source>
        <dbReference type="EMBL" id="CCF59146.1"/>
    </source>
</evidence>
<dbReference type="FunFam" id="3.40.50.300:FF:004039">
    <property type="entry name" value="ATP synthase subunit alpha, mitochondrial"/>
    <property type="match status" value="1"/>
</dbReference>
<feature type="domain" description="ATPase F1/V1/A1 complex alpha/beta subunit nucleotide-binding" evidence="14">
    <location>
        <begin position="184"/>
        <end position="407"/>
    </location>
</feature>
<comment type="function">
    <text evidence="13">Produces ATP from ADP in the presence of a proton gradient across the membrane.</text>
</comment>
<dbReference type="InterPro" id="IPR005294">
    <property type="entry name" value="ATP_synth_F1_asu"/>
</dbReference>
<keyword evidence="4 13" id="KW-0547">Nucleotide-binding</keyword>
<keyword evidence="8" id="KW-0472">Membrane</keyword>
<dbReference type="Gene3D" id="1.20.150.20">
    <property type="entry name" value="ATP synthase alpha/beta chain, C-terminal domain"/>
    <property type="match status" value="1"/>
</dbReference>
<evidence type="ECO:0000256" key="10">
    <source>
        <dbReference type="ARBA" id="ARBA00023310"/>
    </source>
</evidence>
<dbReference type="GO" id="GO:0042645">
    <property type="term" value="C:mitochondrial nucleoid"/>
    <property type="evidence" value="ECO:0007669"/>
    <property type="project" value="EnsemblFungi"/>
</dbReference>
<dbReference type="InterPro" id="IPR038376">
    <property type="entry name" value="ATP_synth_asu_C_sf"/>
</dbReference>
<dbReference type="STRING" id="1071382.H2AXP6"/>
<evidence type="ECO:0000256" key="8">
    <source>
        <dbReference type="ARBA" id="ARBA00023136"/>
    </source>
</evidence>
<comment type="similarity">
    <text evidence="2 12">Belongs to the ATPase alpha/beta chains family.</text>
</comment>
<dbReference type="Pfam" id="PF00306">
    <property type="entry name" value="ATP-synt_ab_C"/>
    <property type="match status" value="1"/>
</dbReference>
<dbReference type="SUPFAM" id="SSF52540">
    <property type="entry name" value="P-loop containing nucleoside triphosphate hydrolases"/>
    <property type="match status" value="1"/>
</dbReference>
<dbReference type="FunFam" id="1.20.150.20:FF:000001">
    <property type="entry name" value="ATP synthase subunit alpha"/>
    <property type="match status" value="1"/>
</dbReference>
<dbReference type="AlphaFoldDB" id="H2AXP6"/>
<dbReference type="CDD" id="cd18113">
    <property type="entry name" value="ATP-synt_F1_alpha_C"/>
    <property type="match status" value="1"/>
</dbReference>
<dbReference type="InterPro" id="IPR023366">
    <property type="entry name" value="ATP_synth_asu-like_sf"/>
</dbReference>
<comment type="subcellular location">
    <subcellularLocation>
        <location evidence="1">Mitochondrion inner membrane</location>
    </subcellularLocation>
</comment>
<gene>
    <name evidence="17" type="primary">KAFR0G01130</name>
    <name evidence="17" type="ORF">KAFR_0G01130</name>
</gene>
<dbReference type="GO" id="GO:0045259">
    <property type="term" value="C:proton-transporting ATP synthase complex"/>
    <property type="evidence" value="ECO:0007669"/>
    <property type="project" value="UniProtKB-KW"/>
</dbReference>
<evidence type="ECO:0000256" key="2">
    <source>
        <dbReference type="ARBA" id="ARBA00008936"/>
    </source>
</evidence>
<dbReference type="CDD" id="cd01132">
    <property type="entry name" value="F1-ATPase_alpha_CD"/>
    <property type="match status" value="1"/>
</dbReference>
<evidence type="ECO:0000256" key="3">
    <source>
        <dbReference type="ARBA" id="ARBA00022448"/>
    </source>
</evidence>
<dbReference type="Pfam" id="PF02874">
    <property type="entry name" value="ATP-synt_ab_N"/>
    <property type="match status" value="1"/>
</dbReference>
<keyword evidence="9 13" id="KW-0139">CF(1)</keyword>
<accession>H2AXP6</accession>
<dbReference type="PROSITE" id="PS00152">
    <property type="entry name" value="ATPASE_ALPHA_BETA"/>
    <property type="match status" value="1"/>
</dbReference>
<evidence type="ECO:0000256" key="4">
    <source>
        <dbReference type="ARBA" id="ARBA00022741"/>
    </source>
</evidence>
<evidence type="ECO:0000256" key="12">
    <source>
        <dbReference type="RuleBase" id="RU000339"/>
    </source>
</evidence>
<dbReference type="eggNOG" id="KOG1353">
    <property type="taxonomic scope" value="Eukaryota"/>
</dbReference>